<proteinExistence type="predicted"/>
<protein>
    <submittedName>
        <fullName evidence="1">Uncharacterized protein</fullName>
    </submittedName>
</protein>
<name>A0A382V3Z9_9ZZZZ</name>
<gene>
    <name evidence="1" type="ORF">METZ01_LOCUS393502</name>
</gene>
<accession>A0A382V3Z9</accession>
<dbReference type="EMBL" id="UINC01148643">
    <property type="protein sequence ID" value="SVD40648.1"/>
    <property type="molecule type" value="Genomic_DNA"/>
</dbReference>
<dbReference type="AlphaFoldDB" id="A0A382V3Z9"/>
<reference evidence="1" key="1">
    <citation type="submission" date="2018-05" db="EMBL/GenBank/DDBJ databases">
        <authorList>
            <person name="Lanie J.A."/>
            <person name="Ng W.-L."/>
            <person name="Kazmierczak K.M."/>
            <person name="Andrzejewski T.M."/>
            <person name="Davidsen T.M."/>
            <person name="Wayne K.J."/>
            <person name="Tettelin H."/>
            <person name="Glass J.I."/>
            <person name="Rusch D."/>
            <person name="Podicherti R."/>
            <person name="Tsui H.-C.T."/>
            <person name="Winkler M.E."/>
        </authorList>
    </citation>
    <scope>NUCLEOTIDE SEQUENCE</scope>
</reference>
<sequence>MSQIYAFCVYRFDYRGSNLRIRARKALHCCF</sequence>
<evidence type="ECO:0000313" key="1">
    <source>
        <dbReference type="EMBL" id="SVD40648.1"/>
    </source>
</evidence>
<organism evidence="1">
    <name type="scientific">marine metagenome</name>
    <dbReference type="NCBI Taxonomy" id="408172"/>
    <lineage>
        <taxon>unclassified sequences</taxon>
        <taxon>metagenomes</taxon>
        <taxon>ecological metagenomes</taxon>
    </lineage>
</organism>